<dbReference type="STRING" id="589385.SAMN05421504_1011157"/>
<name>A0A1H2V9T5_9PSEU</name>
<dbReference type="InterPro" id="IPR001647">
    <property type="entry name" value="HTH_TetR"/>
</dbReference>
<evidence type="ECO:0000259" key="5">
    <source>
        <dbReference type="PROSITE" id="PS50977"/>
    </source>
</evidence>
<dbReference type="InterPro" id="IPR036271">
    <property type="entry name" value="Tet_transcr_reg_TetR-rel_C_sf"/>
</dbReference>
<feature type="DNA-binding region" description="H-T-H motif" evidence="4">
    <location>
        <begin position="24"/>
        <end position="43"/>
    </location>
</feature>
<feature type="domain" description="HTH tetR-type" evidence="5">
    <location>
        <begin position="1"/>
        <end position="61"/>
    </location>
</feature>
<sequence length="184" mass="19667">MDTAERLITSTQELLRERGYVGTSPKAIQQRAGAGQGSMYHHFTGKPDLARAALTRSAAELRALADQLLSADDTAVNRIEAYLRRERDVLAGCPIGRLAQDPDIIASPTLRAPLDETFAWLRGKLADVLTEGRERGELDLDPVTTAATIVAVLQGGYVLARAADSAEPFDQAVTGVLALLKGTA</sequence>
<dbReference type="RefSeq" id="WP_091287899.1">
    <property type="nucleotide sequence ID" value="NZ_FNON01000001.1"/>
</dbReference>
<keyword evidence="3" id="KW-0804">Transcription</keyword>
<evidence type="ECO:0000256" key="2">
    <source>
        <dbReference type="ARBA" id="ARBA00023125"/>
    </source>
</evidence>
<protein>
    <submittedName>
        <fullName evidence="6">DNA-binding transcriptional regulator, AcrR family</fullName>
    </submittedName>
</protein>
<dbReference type="SUPFAM" id="SSF46689">
    <property type="entry name" value="Homeodomain-like"/>
    <property type="match status" value="1"/>
</dbReference>
<dbReference type="Gene3D" id="1.10.357.10">
    <property type="entry name" value="Tetracycline Repressor, domain 2"/>
    <property type="match status" value="1"/>
</dbReference>
<evidence type="ECO:0000313" key="6">
    <source>
        <dbReference type="EMBL" id="SDW65111.1"/>
    </source>
</evidence>
<dbReference type="PANTHER" id="PTHR47506">
    <property type="entry name" value="TRANSCRIPTIONAL REGULATORY PROTEIN"/>
    <property type="match status" value="1"/>
</dbReference>
<gene>
    <name evidence="6" type="ORF">SAMN05421504_1011157</name>
</gene>
<reference evidence="6 7" key="1">
    <citation type="submission" date="2016-10" db="EMBL/GenBank/DDBJ databases">
        <authorList>
            <person name="de Groot N.N."/>
        </authorList>
    </citation>
    <scope>NUCLEOTIDE SEQUENCE [LARGE SCALE GENOMIC DNA]</scope>
    <source>
        <strain evidence="6 7">CPCC 202699</strain>
    </source>
</reference>
<dbReference type="PRINTS" id="PR00455">
    <property type="entry name" value="HTHTETR"/>
</dbReference>
<dbReference type="Pfam" id="PF16925">
    <property type="entry name" value="TetR_C_13"/>
    <property type="match status" value="1"/>
</dbReference>
<dbReference type="Pfam" id="PF00440">
    <property type="entry name" value="TetR_N"/>
    <property type="match status" value="1"/>
</dbReference>
<evidence type="ECO:0000313" key="7">
    <source>
        <dbReference type="Proteomes" id="UP000199515"/>
    </source>
</evidence>
<dbReference type="PANTHER" id="PTHR47506:SF3">
    <property type="entry name" value="HTH-TYPE TRANSCRIPTIONAL REGULATOR LMRA"/>
    <property type="match status" value="1"/>
</dbReference>
<dbReference type="Proteomes" id="UP000199515">
    <property type="component" value="Unassembled WGS sequence"/>
</dbReference>
<evidence type="ECO:0000256" key="3">
    <source>
        <dbReference type="ARBA" id="ARBA00023163"/>
    </source>
</evidence>
<keyword evidence="1" id="KW-0805">Transcription regulation</keyword>
<evidence type="ECO:0000256" key="4">
    <source>
        <dbReference type="PROSITE-ProRule" id="PRU00335"/>
    </source>
</evidence>
<keyword evidence="7" id="KW-1185">Reference proteome</keyword>
<dbReference type="SUPFAM" id="SSF48498">
    <property type="entry name" value="Tetracyclin repressor-like, C-terminal domain"/>
    <property type="match status" value="1"/>
</dbReference>
<dbReference type="InterPro" id="IPR011075">
    <property type="entry name" value="TetR_C"/>
</dbReference>
<accession>A0A1H2V9T5</accession>
<evidence type="ECO:0000256" key="1">
    <source>
        <dbReference type="ARBA" id="ARBA00023015"/>
    </source>
</evidence>
<dbReference type="EMBL" id="FNON01000001">
    <property type="protein sequence ID" value="SDW65111.1"/>
    <property type="molecule type" value="Genomic_DNA"/>
</dbReference>
<dbReference type="PROSITE" id="PS50977">
    <property type="entry name" value="HTH_TETR_2"/>
    <property type="match status" value="1"/>
</dbReference>
<proteinExistence type="predicted"/>
<dbReference type="GO" id="GO:0003677">
    <property type="term" value="F:DNA binding"/>
    <property type="evidence" value="ECO:0007669"/>
    <property type="project" value="UniProtKB-UniRule"/>
</dbReference>
<organism evidence="6 7">
    <name type="scientific">Amycolatopsis xylanica</name>
    <dbReference type="NCBI Taxonomy" id="589385"/>
    <lineage>
        <taxon>Bacteria</taxon>
        <taxon>Bacillati</taxon>
        <taxon>Actinomycetota</taxon>
        <taxon>Actinomycetes</taxon>
        <taxon>Pseudonocardiales</taxon>
        <taxon>Pseudonocardiaceae</taxon>
        <taxon>Amycolatopsis</taxon>
    </lineage>
</organism>
<keyword evidence="2 4" id="KW-0238">DNA-binding</keyword>
<dbReference type="InterPro" id="IPR009057">
    <property type="entry name" value="Homeodomain-like_sf"/>
</dbReference>
<dbReference type="AlphaFoldDB" id="A0A1H2V9T5"/>
<dbReference type="OrthoDB" id="9805134at2"/>